<comment type="miscellaneous">
    <text evidence="12">A lyase-type mechanism (elimination/hydration) is suggested for the cleavage of the lactyl ether bond of MurNAc 6-phosphate, with the formation of an alpha,beta-unsaturated aldehyde intermediate with (E)-stereochemistry, followed by the syn addition of water to give product.</text>
</comment>
<evidence type="ECO:0000256" key="3">
    <source>
        <dbReference type="ARBA" id="ARBA00023277"/>
    </source>
</evidence>
<proteinExistence type="inferred from homology"/>
<protein>
    <recommendedName>
        <fullName evidence="9 12">N-acetylmuramic acid 6-phosphate etherase</fullName>
        <shortName evidence="12">MurNAc-6-P etherase</shortName>
        <ecNumber evidence="8 12">4.2.1.126</ecNumber>
    </recommendedName>
    <alternativeName>
        <fullName evidence="11 12">N-acetylmuramic acid 6-phosphate hydrolase</fullName>
    </alternativeName>
    <alternativeName>
        <fullName evidence="10 12">N-acetylmuramic acid 6-phosphate lyase</fullName>
    </alternativeName>
</protein>
<evidence type="ECO:0000256" key="5">
    <source>
        <dbReference type="ARBA" id="ARBA00060595"/>
    </source>
</evidence>
<dbReference type="AlphaFoldDB" id="A0A140LD09"/>
<dbReference type="InParanoid" id="A0A140LD09"/>
<dbReference type="NCBIfam" id="NF009222">
    <property type="entry name" value="PRK12570.1"/>
    <property type="match status" value="1"/>
</dbReference>
<dbReference type="FunFam" id="3.40.50.10490:FF:000014">
    <property type="entry name" value="N-acetylmuramic acid 6-phosphate etherase"/>
    <property type="match status" value="1"/>
</dbReference>
<dbReference type="FunCoup" id="A0A140LD09">
    <property type="interactions" value="66"/>
</dbReference>
<evidence type="ECO:0000256" key="11">
    <source>
        <dbReference type="ARBA" id="ARBA00084049"/>
    </source>
</evidence>
<dbReference type="SUPFAM" id="SSF53697">
    <property type="entry name" value="SIS domain"/>
    <property type="match status" value="1"/>
</dbReference>
<dbReference type="Gene3D" id="3.40.50.10490">
    <property type="entry name" value="Glucose-6-phosphate isomerase like protein, domain 1"/>
    <property type="match status" value="1"/>
</dbReference>
<dbReference type="GO" id="GO:0046348">
    <property type="term" value="P:amino sugar catabolic process"/>
    <property type="evidence" value="ECO:0007669"/>
    <property type="project" value="InterPro"/>
</dbReference>
<dbReference type="GO" id="GO:0009254">
    <property type="term" value="P:peptidoglycan turnover"/>
    <property type="evidence" value="ECO:0007669"/>
    <property type="project" value="TreeGrafter"/>
</dbReference>
<dbReference type="PROSITE" id="PS51464">
    <property type="entry name" value="SIS"/>
    <property type="match status" value="1"/>
</dbReference>
<dbReference type="UniPathway" id="UPA00342"/>
<dbReference type="PANTHER" id="PTHR10088:SF4">
    <property type="entry name" value="GLUCOKINASE REGULATORY PROTEIN"/>
    <property type="match status" value="1"/>
</dbReference>
<dbReference type="EC" id="4.2.1.126" evidence="8 12"/>
<evidence type="ECO:0000256" key="7">
    <source>
        <dbReference type="ARBA" id="ARBA00061234"/>
    </source>
</evidence>
<comment type="function">
    <text evidence="12">Specifically catalyzes the cleavage of the D-lactyl ether substituent of MurNAc 6-phosphate, producing GlcNAc 6-phosphate and D-lactate.</text>
</comment>
<dbReference type="EMBL" id="LOED01000003">
    <property type="protein sequence ID" value="KXG78434.1"/>
    <property type="molecule type" value="Genomic_DNA"/>
</dbReference>
<comment type="similarity">
    <text evidence="7 12">Belongs to the GCKR-like family. MurNAc-6-P etherase subfamily.</text>
</comment>
<dbReference type="STRING" id="520764.AN618_05010"/>
<dbReference type="InterPro" id="IPR040190">
    <property type="entry name" value="MURQ/GCKR"/>
</dbReference>
<evidence type="ECO:0000313" key="15">
    <source>
        <dbReference type="Proteomes" id="UP000070427"/>
    </source>
</evidence>
<dbReference type="InterPro" id="IPR005488">
    <property type="entry name" value="Etherase_MurQ"/>
</dbReference>
<dbReference type="OrthoDB" id="9813395at2"/>
<dbReference type="InterPro" id="IPR046348">
    <property type="entry name" value="SIS_dom_sf"/>
</dbReference>
<comment type="catalytic activity">
    <reaction evidence="4 12">
        <text>N-acetyl-D-muramate 6-phosphate + H2O = N-acetyl-D-glucosamine 6-phosphate + (R)-lactate</text>
        <dbReference type="Rhea" id="RHEA:26410"/>
        <dbReference type="ChEBI" id="CHEBI:15377"/>
        <dbReference type="ChEBI" id="CHEBI:16004"/>
        <dbReference type="ChEBI" id="CHEBI:57513"/>
        <dbReference type="ChEBI" id="CHEBI:58722"/>
        <dbReference type="EC" id="4.2.1.126"/>
    </reaction>
</comment>
<dbReference type="GO" id="GO:0016835">
    <property type="term" value="F:carbon-oxygen lyase activity"/>
    <property type="evidence" value="ECO:0007669"/>
    <property type="project" value="UniProtKB-UniRule"/>
</dbReference>
<dbReference type="Gene3D" id="1.10.8.1080">
    <property type="match status" value="1"/>
</dbReference>
<dbReference type="NCBIfam" id="NF003915">
    <property type="entry name" value="PRK05441.1"/>
    <property type="match status" value="1"/>
</dbReference>
<evidence type="ECO:0000256" key="6">
    <source>
        <dbReference type="ARBA" id="ARBA00060672"/>
    </source>
</evidence>
<dbReference type="PATRIC" id="fig|520764.3.peg.528"/>
<dbReference type="HAMAP" id="MF_00068">
    <property type="entry name" value="MurQ"/>
    <property type="match status" value="1"/>
</dbReference>
<reference evidence="14 15" key="1">
    <citation type="submission" date="2015-12" db="EMBL/GenBank/DDBJ databases">
        <title>Draft genome sequnece of Fervidicola ferrireducens strain Y170.</title>
        <authorList>
            <person name="Patel B.K."/>
        </authorList>
    </citation>
    <scope>NUCLEOTIDE SEQUENCE [LARGE SCALE GENOMIC DNA]</scope>
    <source>
        <strain evidence="14 15">Y170</strain>
    </source>
</reference>
<dbReference type="RefSeq" id="WP_066351632.1">
    <property type="nucleotide sequence ID" value="NZ_LOED01000003.1"/>
</dbReference>
<comment type="subunit">
    <text evidence="1 12">Homodimer.</text>
</comment>
<comment type="caution">
    <text evidence="14">The sequence shown here is derived from an EMBL/GenBank/DDBJ whole genome shotgun (WGS) entry which is preliminary data.</text>
</comment>
<keyword evidence="15" id="KW-1185">Reference proteome</keyword>
<feature type="domain" description="SIS" evidence="13">
    <location>
        <begin position="55"/>
        <end position="218"/>
    </location>
</feature>
<dbReference type="Proteomes" id="UP000070427">
    <property type="component" value="Unassembled WGS sequence"/>
</dbReference>
<dbReference type="GO" id="GO:0097367">
    <property type="term" value="F:carbohydrate derivative binding"/>
    <property type="evidence" value="ECO:0007669"/>
    <property type="project" value="InterPro"/>
</dbReference>
<evidence type="ECO:0000256" key="12">
    <source>
        <dbReference type="HAMAP-Rule" id="MF_00068"/>
    </source>
</evidence>
<comment type="pathway">
    <text evidence="5">Amino-sugar metabolism; 1,6-anhydro-N-acetylmuramate degradation.</text>
</comment>
<evidence type="ECO:0000256" key="2">
    <source>
        <dbReference type="ARBA" id="ARBA00023239"/>
    </source>
</evidence>
<gene>
    <name evidence="12 14" type="primary">murQ</name>
    <name evidence="14" type="ORF">AN618_05010</name>
</gene>
<keyword evidence="2 12" id="KW-0456">Lyase</keyword>
<dbReference type="InterPro" id="IPR001347">
    <property type="entry name" value="SIS_dom"/>
</dbReference>
<dbReference type="Pfam" id="PF22645">
    <property type="entry name" value="GKRP_SIS_N"/>
    <property type="match status" value="1"/>
</dbReference>
<accession>A0A140LD09</accession>
<comment type="pathway">
    <text evidence="6">Cell wall biogenesis.</text>
</comment>
<evidence type="ECO:0000256" key="9">
    <source>
        <dbReference type="ARBA" id="ARBA00070061"/>
    </source>
</evidence>
<evidence type="ECO:0000256" key="1">
    <source>
        <dbReference type="ARBA" id="ARBA00011738"/>
    </source>
</evidence>
<sequence length="303" mass="32914">MELTELITEQRNPYTEDIDLLDTVSMLKKMNDEDKKVAFAVEKEIPRIAKAVDEIAERIRNGGRLFYIGAGTSGRIGILDASECPPTFGVNSELVQGVIAGGDMAIKSSVEGAEDDDFMGKKDLQNRNLSSKDSVVGLTASGRTPYVVGGLKYAREIGALTIGICCNPESLIKDYVDILIAPVVGPEVILGSTRLKAGTAQKMVLNMISTGVMIKLGKVYSNLMVDLQPTNEKLKNRARQIIKIATGASDDMIEGVLKETDFNVKVAILMILSGKDKNEAERALKFSGGNIRKALMAIYPERR</sequence>
<dbReference type="PANTHER" id="PTHR10088">
    <property type="entry name" value="GLUCOKINASE REGULATORY PROTEIN"/>
    <property type="match status" value="1"/>
</dbReference>
<comment type="pathway">
    <text evidence="12">Amino-sugar metabolism; N-acetylmuramate degradation.</text>
</comment>
<evidence type="ECO:0000259" key="13">
    <source>
        <dbReference type="PROSITE" id="PS51464"/>
    </source>
</evidence>
<evidence type="ECO:0000256" key="8">
    <source>
        <dbReference type="ARBA" id="ARBA00067056"/>
    </source>
</evidence>
<keyword evidence="3 12" id="KW-0119">Carbohydrate metabolism</keyword>
<evidence type="ECO:0000256" key="4">
    <source>
        <dbReference type="ARBA" id="ARBA00051747"/>
    </source>
</evidence>
<feature type="active site" description="Proton donor" evidence="12">
    <location>
        <position position="83"/>
    </location>
</feature>
<organism evidence="14 15">
    <name type="scientific">Fervidicola ferrireducens</name>
    <dbReference type="NCBI Taxonomy" id="520764"/>
    <lineage>
        <taxon>Bacteria</taxon>
        <taxon>Bacillati</taxon>
        <taxon>Bacillota</taxon>
        <taxon>Clostridia</taxon>
        <taxon>Thermosediminibacterales</taxon>
        <taxon>Thermosediminibacteraceae</taxon>
        <taxon>Fervidicola</taxon>
    </lineage>
</organism>
<dbReference type="NCBIfam" id="TIGR00274">
    <property type="entry name" value="N-acetylmuramic acid 6-phosphate etherase"/>
    <property type="match status" value="1"/>
</dbReference>
<feature type="active site" evidence="12">
    <location>
        <position position="114"/>
    </location>
</feature>
<dbReference type="CDD" id="cd05007">
    <property type="entry name" value="SIS_Etherase"/>
    <property type="match status" value="1"/>
</dbReference>
<name>A0A140LD09_9FIRM</name>
<dbReference type="GO" id="GO:0016803">
    <property type="term" value="F:ether hydrolase activity"/>
    <property type="evidence" value="ECO:0007669"/>
    <property type="project" value="TreeGrafter"/>
</dbReference>
<evidence type="ECO:0000313" key="14">
    <source>
        <dbReference type="EMBL" id="KXG78434.1"/>
    </source>
</evidence>
<dbReference type="FunFam" id="1.10.8.1080:FF:000001">
    <property type="entry name" value="N-acetylmuramic acid 6-phosphate etherase"/>
    <property type="match status" value="1"/>
</dbReference>
<evidence type="ECO:0000256" key="10">
    <source>
        <dbReference type="ARBA" id="ARBA00077905"/>
    </source>
</evidence>
<dbReference type="GO" id="GO:0097173">
    <property type="term" value="P:N-acetylmuramic acid catabolic process"/>
    <property type="evidence" value="ECO:0007669"/>
    <property type="project" value="UniProtKB-UniPathway"/>
</dbReference>